<dbReference type="AlphaFoldDB" id="A0AAX3JBQ3"/>
<evidence type="ECO:0000256" key="1">
    <source>
        <dbReference type="ARBA" id="ARBA00035681"/>
    </source>
</evidence>
<protein>
    <recommendedName>
        <fullName evidence="1">Uncharacterized protein YicS</fullName>
    </recommendedName>
</protein>
<organism evidence="4 5">
    <name type="scientific">Pantoea brenneri</name>
    <dbReference type="NCBI Taxonomy" id="472694"/>
    <lineage>
        <taxon>Bacteria</taxon>
        <taxon>Pseudomonadati</taxon>
        <taxon>Pseudomonadota</taxon>
        <taxon>Gammaproteobacteria</taxon>
        <taxon>Enterobacterales</taxon>
        <taxon>Erwiniaceae</taxon>
        <taxon>Pantoea</taxon>
    </lineage>
</organism>
<dbReference type="InterPro" id="IPR048144">
    <property type="entry name" value="YicS_fam"/>
</dbReference>
<reference evidence="3 6" key="2">
    <citation type="submission" date="2024-04" db="EMBL/GenBank/DDBJ databases">
        <authorList>
            <person name="Suleimanova A.D."/>
            <person name="Pudova D.S."/>
            <person name="Shagimardanova E.I."/>
            <person name="Sharipova M.R."/>
        </authorList>
    </citation>
    <scope>NUCLEOTIDE SEQUENCE [LARGE SCALE GENOMIC DNA]</scope>
    <source>
        <strain evidence="3 6">3.1</strain>
    </source>
</reference>
<dbReference type="RefSeq" id="WP_180217262.1">
    <property type="nucleotide sequence ID" value="NZ_JABWPE010000020.1"/>
</dbReference>
<name>A0AAX3JBQ3_9GAMM</name>
<evidence type="ECO:0000313" key="3">
    <source>
        <dbReference type="EMBL" id="MEL7696181.1"/>
    </source>
</evidence>
<keyword evidence="6" id="KW-1185">Reference proteome</keyword>
<keyword evidence="2" id="KW-0732">Signal</keyword>
<reference evidence="4 5" key="1">
    <citation type="submission" date="2019-10" db="EMBL/GenBank/DDBJ databases">
        <authorList>
            <person name="Karimi E."/>
        </authorList>
    </citation>
    <scope>NUCLEOTIDE SEQUENCE [LARGE SCALE GENOMIC DNA]</scope>
    <source>
        <strain evidence="4">Pantoea sp. 111</strain>
    </source>
</reference>
<dbReference type="NCBIfam" id="NF041639">
    <property type="entry name" value="YicS_fam"/>
    <property type="match status" value="1"/>
</dbReference>
<feature type="chain" id="PRO_5043881229" description="Uncharacterized protein YicS" evidence="2">
    <location>
        <begin position="22"/>
        <end position="99"/>
    </location>
</feature>
<dbReference type="Proteomes" id="UP001468095">
    <property type="component" value="Unassembled WGS sequence"/>
</dbReference>
<dbReference type="GeneID" id="57346773"/>
<sequence>MINVVRSALVISLLLSPLAQADSAYETLQFALREQQITNDLREKCQLPPSLSDEALRQTFLNDKNDKAPLIAAAQALKNNDNSAYRERMAQVVCPPQAG</sequence>
<dbReference type="EMBL" id="JBCGBG010000002">
    <property type="protein sequence ID" value="MEL7696181.1"/>
    <property type="molecule type" value="Genomic_DNA"/>
</dbReference>
<feature type="signal peptide" evidence="2">
    <location>
        <begin position="1"/>
        <end position="21"/>
    </location>
</feature>
<dbReference type="Proteomes" id="UP000433737">
    <property type="component" value="Unassembled WGS sequence"/>
</dbReference>
<comment type="caution">
    <text evidence="4">The sequence shown here is derived from an EMBL/GenBank/DDBJ whole genome shotgun (WGS) entry which is preliminary data.</text>
</comment>
<evidence type="ECO:0000313" key="4">
    <source>
        <dbReference type="EMBL" id="VXC51317.1"/>
    </source>
</evidence>
<proteinExistence type="predicted"/>
<dbReference type="EMBL" id="CABWMH010000041">
    <property type="protein sequence ID" value="VXC51317.1"/>
    <property type="molecule type" value="Genomic_DNA"/>
</dbReference>
<gene>
    <name evidence="3" type="ORF">AABB92_11015</name>
    <name evidence="4" type="ORF">PANT111_460091</name>
</gene>
<evidence type="ECO:0000313" key="6">
    <source>
        <dbReference type="Proteomes" id="UP001468095"/>
    </source>
</evidence>
<accession>A0AAX3JBQ3</accession>
<evidence type="ECO:0000256" key="2">
    <source>
        <dbReference type="SAM" id="SignalP"/>
    </source>
</evidence>
<evidence type="ECO:0000313" key="5">
    <source>
        <dbReference type="Proteomes" id="UP000433737"/>
    </source>
</evidence>